<dbReference type="OrthoDB" id="432483at2759"/>
<dbReference type="Gene3D" id="2.60.120.10">
    <property type="entry name" value="Jelly Rolls"/>
    <property type="match status" value="1"/>
</dbReference>
<dbReference type="Gene3D" id="1.10.287.70">
    <property type="match status" value="1"/>
</dbReference>
<keyword evidence="12" id="KW-0407">Ion channel</keyword>
<feature type="compositionally biased region" description="Basic and acidic residues" evidence="13">
    <location>
        <begin position="170"/>
        <end position="191"/>
    </location>
</feature>
<feature type="domain" description="Cyclic nucleotide-binding" evidence="15">
    <location>
        <begin position="571"/>
        <end position="688"/>
    </location>
</feature>
<evidence type="ECO:0000256" key="13">
    <source>
        <dbReference type="SAM" id="MobiDB-lite"/>
    </source>
</evidence>
<reference evidence="16 17" key="1">
    <citation type="submission" date="2018-04" db="EMBL/GenBank/DDBJ databases">
        <title>The genome of golden apple snail Pomacea canaliculata provides insight into stress tolerance and invasive adaptation.</title>
        <authorList>
            <person name="Liu C."/>
            <person name="Liu B."/>
            <person name="Ren Y."/>
            <person name="Zhang Y."/>
            <person name="Wang H."/>
            <person name="Li S."/>
            <person name="Jiang F."/>
            <person name="Yin L."/>
            <person name="Zhang G."/>
            <person name="Qian W."/>
            <person name="Fan W."/>
        </authorList>
    </citation>
    <scope>NUCLEOTIDE SEQUENCE [LARGE SCALE GENOMIC DNA]</scope>
    <source>
        <strain evidence="16">SZHN2017</strain>
        <tissue evidence="16">Muscle</tissue>
    </source>
</reference>
<comment type="caution">
    <text evidence="16">The sequence shown here is derived from an EMBL/GenBank/DDBJ whole genome shotgun (WGS) entry which is preliminary data.</text>
</comment>
<evidence type="ECO:0000256" key="11">
    <source>
        <dbReference type="ARBA" id="ARBA00023136"/>
    </source>
</evidence>
<dbReference type="SUPFAM" id="SSF81324">
    <property type="entry name" value="Voltage-gated potassium channels"/>
    <property type="match status" value="1"/>
</dbReference>
<dbReference type="PRINTS" id="PR01463">
    <property type="entry name" value="EAGCHANLFMLY"/>
</dbReference>
<dbReference type="InterPro" id="IPR005821">
    <property type="entry name" value="Ion_trans_dom"/>
</dbReference>
<dbReference type="InterPro" id="IPR003967">
    <property type="entry name" value="K_chnl_volt-dep_ERG"/>
</dbReference>
<dbReference type="InterPro" id="IPR050818">
    <property type="entry name" value="KCNH_animal-type"/>
</dbReference>
<keyword evidence="7" id="KW-0851">Voltage-gated channel</keyword>
<evidence type="ECO:0000256" key="1">
    <source>
        <dbReference type="ARBA" id="ARBA00004651"/>
    </source>
</evidence>
<dbReference type="PRINTS" id="PR01470">
    <property type="entry name" value="ERGCHANNEL"/>
</dbReference>
<keyword evidence="2" id="KW-0813">Transport</keyword>
<accession>A0A2T7PSP1</accession>
<dbReference type="InterPro" id="IPR014710">
    <property type="entry name" value="RmlC-like_jellyroll"/>
</dbReference>
<dbReference type="InterPro" id="IPR018490">
    <property type="entry name" value="cNMP-bd_dom_sf"/>
</dbReference>
<dbReference type="EMBL" id="PZQS01000002">
    <property type="protein sequence ID" value="PVD36442.1"/>
    <property type="molecule type" value="Genomic_DNA"/>
</dbReference>
<keyword evidence="17" id="KW-1185">Reference proteome</keyword>
<feature type="transmembrane region" description="Helical" evidence="14">
    <location>
        <begin position="228"/>
        <end position="250"/>
    </location>
</feature>
<dbReference type="Gene3D" id="1.10.1200.260">
    <property type="match status" value="1"/>
</dbReference>
<keyword evidence="9 14" id="KW-1133">Transmembrane helix</keyword>
<dbReference type="CDD" id="cd00038">
    <property type="entry name" value="CAP_ED"/>
    <property type="match status" value="1"/>
</dbReference>
<evidence type="ECO:0000256" key="4">
    <source>
        <dbReference type="ARBA" id="ARBA00022538"/>
    </source>
</evidence>
<feature type="transmembrane region" description="Helical" evidence="14">
    <location>
        <begin position="376"/>
        <end position="400"/>
    </location>
</feature>
<dbReference type="SMART" id="SM00100">
    <property type="entry name" value="cNMP"/>
    <property type="match status" value="1"/>
</dbReference>
<evidence type="ECO:0000256" key="14">
    <source>
        <dbReference type="SAM" id="Phobius"/>
    </source>
</evidence>
<keyword evidence="3" id="KW-1003">Cell membrane</keyword>
<dbReference type="GO" id="GO:0042391">
    <property type="term" value="P:regulation of membrane potential"/>
    <property type="evidence" value="ECO:0007669"/>
    <property type="project" value="TreeGrafter"/>
</dbReference>
<feature type="region of interest" description="Disordered" evidence="13">
    <location>
        <begin position="169"/>
        <end position="195"/>
    </location>
</feature>
<evidence type="ECO:0000259" key="15">
    <source>
        <dbReference type="PROSITE" id="PS50042"/>
    </source>
</evidence>
<evidence type="ECO:0000256" key="5">
    <source>
        <dbReference type="ARBA" id="ARBA00022692"/>
    </source>
</evidence>
<dbReference type="PANTHER" id="PTHR10217:SF548">
    <property type="entry name" value="GH12235P"/>
    <property type="match status" value="1"/>
</dbReference>
<feature type="region of interest" description="Disordered" evidence="13">
    <location>
        <begin position="728"/>
        <end position="759"/>
    </location>
</feature>
<dbReference type="Pfam" id="PF00027">
    <property type="entry name" value="cNMP_binding"/>
    <property type="match status" value="1"/>
</dbReference>
<evidence type="ECO:0000256" key="7">
    <source>
        <dbReference type="ARBA" id="ARBA00022882"/>
    </source>
</evidence>
<feature type="transmembrane region" description="Helical" evidence="14">
    <location>
        <begin position="440"/>
        <end position="459"/>
    </location>
</feature>
<name>A0A2T7PSP1_POMCA</name>
<feature type="compositionally biased region" description="Polar residues" evidence="13">
    <location>
        <begin position="891"/>
        <end position="905"/>
    </location>
</feature>
<keyword evidence="11 14" id="KW-0472">Membrane</keyword>
<dbReference type="GO" id="GO:0005242">
    <property type="term" value="F:inward rectifier potassium channel activity"/>
    <property type="evidence" value="ECO:0007669"/>
    <property type="project" value="TreeGrafter"/>
</dbReference>
<feature type="transmembrane region" description="Helical" evidence="14">
    <location>
        <begin position="471"/>
        <end position="493"/>
    </location>
</feature>
<dbReference type="SUPFAM" id="SSF51206">
    <property type="entry name" value="cAMP-binding domain-like"/>
    <property type="match status" value="1"/>
</dbReference>
<gene>
    <name evidence="16" type="ORF">C0Q70_03426</name>
</gene>
<feature type="region of interest" description="Disordered" evidence="13">
    <location>
        <begin position="870"/>
        <end position="905"/>
    </location>
</feature>
<dbReference type="FunFam" id="1.10.287.70:FF:000275">
    <property type="entry name" value="Potassium voltage-gated channel subfamily H member 8"/>
    <property type="match status" value="1"/>
</dbReference>
<evidence type="ECO:0000256" key="2">
    <source>
        <dbReference type="ARBA" id="ARBA00022448"/>
    </source>
</evidence>
<keyword evidence="6" id="KW-0631">Potassium channel</keyword>
<dbReference type="InterPro" id="IPR000595">
    <property type="entry name" value="cNMP-bd_dom"/>
</dbReference>
<dbReference type="AlphaFoldDB" id="A0A2T7PSP1"/>
<dbReference type="FunFam" id="2.60.120.10:FF:000107">
    <property type="entry name" value="Potassium voltage-gated channel unc-103"/>
    <property type="match status" value="1"/>
</dbReference>
<dbReference type="PANTHER" id="PTHR10217">
    <property type="entry name" value="VOLTAGE AND LIGAND GATED POTASSIUM CHANNEL"/>
    <property type="match status" value="1"/>
</dbReference>
<keyword evidence="4" id="KW-0633">Potassium transport</keyword>
<dbReference type="Pfam" id="PF00520">
    <property type="entry name" value="Ion_trans"/>
    <property type="match status" value="1"/>
</dbReference>
<proteinExistence type="predicted"/>
<evidence type="ECO:0000313" key="17">
    <source>
        <dbReference type="Proteomes" id="UP000245119"/>
    </source>
</evidence>
<organism evidence="16 17">
    <name type="scientific">Pomacea canaliculata</name>
    <name type="common">Golden apple snail</name>
    <dbReference type="NCBI Taxonomy" id="400727"/>
    <lineage>
        <taxon>Eukaryota</taxon>
        <taxon>Metazoa</taxon>
        <taxon>Spiralia</taxon>
        <taxon>Lophotrochozoa</taxon>
        <taxon>Mollusca</taxon>
        <taxon>Gastropoda</taxon>
        <taxon>Caenogastropoda</taxon>
        <taxon>Architaenioglossa</taxon>
        <taxon>Ampullarioidea</taxon>
        <taxon>Ampullariidae</taxon>
        <taxon>Pomacea</taxon>
    </lineage>
</organism>
<comment type="subcellular location">
    <subcellularLocation>
        <location evidence="1">Cell membrane</location>
        <topology evidence="1">Multi-pass membrane protein</topology>
    </subcellularLocation>
</comment>
<dbReference type="PROSITE" id="PS50042">
    <property type="entry name" value="CNMP_BINDING_3"/>
    <property type="match status" value="1"/>
</dbReference>
<feature type="compositionally biased region" description="Basic and acidic residues" evidence="13">
    <location>
        <begin position="742"/>
        <end position="754"/>
    </location>
</feature>
<dbReference type="InterPro" id="IPR003938">
    <property type="entry name" value="K_chnl_volt-dep_EAG/ELK/ERG"/>
</dbReference>
<sequence length="905" mass="101016">MAAAEGSGNCLQNPFLLPKSNELTLAGGAATSSQTFRRQLAEKFTVVIKSGLKEAPASPPRHRHVAAVQHPVSGHQAAMEMILGFFLQRGKGASRICSWGDGGGDGLAGQKLAYAFLQPEVSPPISQLLSLIDSSGIAALHVEDNQSAKSKIIMLKVLREFRGRNSTRPVSEEAKKLNGDKDKDSSSKSDREEDSVAAIDPYANIKLERDRTKWIILHYSPFKAVWDWVILLLVLYTAVFTPYSAAFLLTEEEIKMELNKVRRQDQDAERGRGRADPLVIVDLIVDLMFIADILINFRTTYVENGEVVSDKQKIAVNYVKGWFVIDTIAAIPFDLLLFGSGTTETMKITGILKTARLLRLLRVIRRIEQFAEYGSAMLLLLMVTFTLIGHWLACIFYAIANMERASLEAPIGWLDGLAKLTDSPYIMNDTTSGPSIKTKYITSLYFTFTILTSIGFGNVAPNTNAEKIFSIFAMMLGSLLSAAIFGNVSSIMLRVYQGSDEYHEKVQSVKDFVNFHHIPKTLASRLQESFQHTWTYTKGIDMNNVLKSFPEVLQADICLHLNRNLLSNCFAFKGASPGCLRVLSTKFRSTHAPPGDTLLHPGDILTSIYFIARGSIEITKDDTVMAILGKDDIFGETIVEEAGVGKSMYSARALSYCDINKIELSDLKEILQLYPEFAEQFLQKFQITFNLRKGTLLQRKVKAKIDDETLKFIRQRRPRLQCRRRGTDMEGGLRHRRVGSSDTRRMSREPRDYSGSEDEGVGIIEFSPEAATEEVTEEDFQKGLSPIASSGTRTPEIVVSTGHFWKFSALDYEIRQHPEKGSIQSLTDLDSRLESLYERMNKFEKELFDNVDSILSILGQKPKVTREATDTVAYPGARGDPTRPAGPELSKSFSETECTTKSLKE</sequence>
<evidence type="ECO:0000256" key="6">
    <source>
        <dbReference type="ARBA" id="ARBA00022826"/>
    </source>
</evidence>
<evidence type="ECO:0000256" key="12">
    <source>
        <dbReference type="ARBA" id="ARBA00023303"/>
    </source>
</evidence>
<evidence type="ECO:0000256" key="3">
    <source>
        <dbReference type="ARBA" id="ARBA00022475"/>
    </source>
</evidence>
<evidence type="ECO:0000256" key="8">
    <source>
        <dbReference type="ARBA" id="ARBA00022958"/>
    </source>
</evidence>
<dbReference type="GO" id="GO:0005886">
    <property type="term" value="C:plasma membrane"/>
    <property type="evidence" value="ECO:0007669"/>
    <property type="project" value="UniProtKB-SubCell"/>
</dbReference>
<dbReference type="GO" id="GO:0034702">
    <property type="term" value="C:monoatomic ion channel complex"/>
    <property type="evidence" value="ECO:0007669"/>
    <property type="project" value="UniProtKB-KW"/>
</dbReference>
<evidence type="ECO:0000256" key="10">
    <source>
        <dbReference type="ARBA" id="ARBA00023065"/>
    </source>
</evidence>
<keyword evidence="10" id="KW-0406">Ion transport</keyword>
<keyword evidence="5 14" id="KW-0812">Transmembrane</keyword>
<dbReference type="Proteomes" id="UP000245119">
    <property type="component" value="Linkage Group LG2"/>
</dbReference>
<protein>
    <recommendedName>
        <fullName evidence="15">Cyclic nucleotide-binding domain-containing protein</fullName>
    </recommendedName>
</protein>
<evidence type="ECO:0000313" key="16">
    <source>
        <dbReference type="EMBL" id="PVD36442.1"/>
    </source>
</evidence>
<keyword evidence="8" id="KW-0630">Potassium</keyword>
<evidence type="ECO:0000256" key="9">
    <source>
        <dbReference type="ARBA" id="ARBA00022989"/>
    </source>
</evidence>